<organism evidence="2 3">
    <name type="scientific">Cajanus cajan</name>
    <name type="common">Pigeon pea</name>
    <name type="synonym">Cajanus indicus</name>
    <dbReference type="NCBI Taxonomy" id="3821"/>
    <lineage>
        <taxon>Eukaryota</taxon>
        <taxon>Viridiplantae</taxon>
        <taxon>Streptophyta</taxon>
        <taxon>Embryophyta</taxon>
        <taxon>Tracheophyta</taxon>
        <taxon>Spermatophyta</taxon>
        <taxon>Magnoliopsida</taxon>
        <taxon>eudicotyledons</taxon>
        <taxon>Gunneridae</taxon>
        <taxon>Pentapetalae</taxon>
        <taxon>rosids</taxon>
        <taxon>fabids</taxon>
        <taxon>Fabales</taxon>
        <taxon>Fabaceae</taxon>
        <taxon>Papilionoideae</taxon>
        <taxon>50 kb inversion clade</taxon>
        <taxon>NPAAA clade</taxon>
        <taxon>indigoferoid/millettioid clade</taxon>
        <taxon>Phaseoleae</taxon>
        <taxon>Cajanus</taxon>
    </lineage>
</organism>
<keyword evidence="3" id="KW-1185">Reference proteome</keyword>
<feature type="domain" description="Reverse transcriptase Ty1/copia-type" evidence="1">
    <location>
        <begin position="3"/>
        <end position="45"/>
    </location>
</feature>
<dbReference type="AlphaFoldDB" id="A0A151RZ20"/>
<dbReference type="Pfam" id="PF07727">
    <property type="entry name" value="RVT_2"/>
    <property type="match status" value="1"/>
</dbReference>
<proteinExistence type="predicted"/>
<accession>A0A151RZ20</accession>
<dbReference type="InterPro" id="IPR013103">
    <property type="entry name" value="RVT_2"/>
</dbReference>
<protein>
    <recommendedName>
        <fullName evidence="1">Reverse transcriptase Ty1/copia-type domain-containing protein</fullName>
    </recommendedName>
</protein>
<evidence type="ECO:0000259" key="1">
    <source>
        <dbReference type="Pfam" id="PF07727"/>
    </source>
</evidence>
<evidence type="ECO:0000313" key="3">
    <source>
        <dbReference type="Proteomes" id="UP000075243"/>
    </source>
</evidence>
<sequence>MVVFIVYVDDIVITIDDFNEINKLKASLALRFEIKDLGSLRYFFGWLKRILKELQLPLTLPIKLYCVTTRLQLVFLKIQFNVIEPSM</sequence>
<reference evidence="2" key="1">
    <citation type="journal article" date="2012" name="Nat. Biotechnol.">
        <title>Draft genome sequence of pigeonpea (Cajanus cajan), an orphan legume crop of resource-poor farmers.</title>
        <authorList>
            <person name="Varshney R.K."/>
            <person name="Chen W."/>
            <person name="Li Y."/>
            <person name="Bharti A.K."/>
            <person name="Saxena R.K."/>
            <person name="Schlueter J.A."/>
            <person name="Donoghue M.T."/>
            <person name="Azam S."/>
            <person name="Fan G."/>
            <person name="Whaley A.M."/>
            <person name="Farmer A.D."/>
            <person name="Sheridan J."/>
            <person name="Iwata A."/>
            <person name="Tuteja R."/>
            <person name="Penmetsa R.V."/>
            <person name="Wu W."/>
            <person name="Upadhyaya H.D."/>
            <person name="Yang S.P."/>
            <person name="Shah T."/>
            <person name="Saxena K.B."/>
            <person name="Michael T."/>
            <person name="McCombie W.R."/>
            <person name="Yang B."/>
            <person name="Zhang G."/>
            <person name="Yang H."/>
            <person name="Wang J."/>
            <person name="Spillane C."/>
            <person name="Cook D.R."/>
            <person name="May G.D."/>
            <person name="Xu X."/>
            <person name="Jackson S.A."/>
        </authorList>
    </citation>
    <scope>NUCLEOTIDE SEQUENCE [LARGE SCALE GENOMIC DNA]</scope>
</reference>
<evidence type="ECO:0000313" key="2">
    <source>
        <dbReference type="EMBL" id="KYP47808.1"/>
    </source>
</evidence>
<dbReference type="EMBL" id="KQ483517">
    <property type="protein sequence ID" value="KYP47808.1"/>
    <property type="molecule type" value="Genomic_DNA"/>
</dbReference>
<dbReference type="Gramene" id="C.cajan_29761.t">
    <property type="protein sequence ID" value="C.cajan_29761.t"/>
    <property type="gene ID" value="C.cajan_29761"/>
</dbReference>
<gene>
    <name evidence="2" type="ORF">KK1_030571</name>
</gene>
<name>A0A151RZ20_CAJCA</name>
<dbReference type="Proteomes" id="UP000075243">
    <property type="component" value="Unassembled WGS sequence"/>
</dbReference>